<keyword evidence="2" id="KW-0479">Metal-binding</keyword>
<dbReference type="GO" id="GO:0005506">
    <property type="term" value="F:iron ion binding"/>
    <property type="evidence" value="ECO:0007669"/>
    <property type="project" value="TreeGrafter"/>
</dbReference>
<organism evidence="4 5">
    <name type="scientific">Akkermansia glycaniphila</name>
    <dbReference type="NCBI Taxonomy" id="1679444"/>
    <lineage>
        <taxon>Bacteria</taxon>
        <taxon>Pseudomonadati</taxon>
        <taxon>Verrucomicrobiota</taxon>
        <taxon>Verrucomicrobiia</taxon>
        <taxon>Verrucomicrobiales</taxon>
        <taxon>Akkermansiaceae</taxon>
        <taxon>Akkermansia</taxon>
    </lineage>
</organism>
<dbReference type="OrthoDB" id="9770424at2"/>
<dbReference type="KEGG" id="agl:PYTT_0852"/>
<dbReference type="PATRIC" id="fig|1679444.3.peg.2659"/>
<accession>A0A1C7PH12</accession>
<dbReference type="Gene3D" id="6.10.20.100">
    <property type="match status" value="1"/>
</dbReference>
<proteinExistence type="inferred from homology"/>
<dbReference type="Proteomes" id="UP000176204">
    <property type="component" value="Chromosome I"/>
</dbReference>
<evidence type="ECO:0000313" key="4">
    <source>
        <dbReference type="EMBL" id="SEH80125.1"/>
    </source>
</evidence>
<evidence type="ECO:0000256" key="2">
    <source>
        <dbReference type="ARBA" id="ARBA00022723"/>
    </source>
</evidence>
<dbReference type="GO" id="GO:0051539">
    <property type="term" value="F:4 iron, 4 sulfur cluster binding"/>
    <property type="evidence" value="ECO:0007669"/>
    <property type="project" value="TreeGrafter"/>
</dbReference>
<keyword evidence="3" id="KW-0408">Iron</keyword>
<dbReference type="InterPro" id="IPR042244">
    <property type="entry name" value="HypD_2_sf"/>
</dbReference>
<dbReference type="PANTHER" id="PTHR30149:SF0">
    <property type="entry name" value="HYDROGENASE MATURATION FACTOR HYPD"/>
    <property type="match status" value="1"/>
</dbReference>
<dbReference type="EMBL" id="LT629973">
    <property type="protein sequence ID" value="SEH80125.1"/>
    <property type="molecule type" value="Genomic_DNA"/>
</dbReference>
<dbReference type="Gene3D" id="3.40.50.11750">
    <property type="entry name" value="HypD, alpha/beta domain 1"/>
    <property type="match status" value="2"/>
</dbReference>
<name>A0A1C7PH12_9BACT</name>
<dbReference type="RefSeq" id="WP_067774830.1">
    <property type="nucleotide sequence ID" value="NZ_LIGX01000019.1"/>
</dbReference>
<dbReference type="GO" id="GO:0070025">
    <property type="term" value="F:carbon monoxide binding"/>
    <property type="evidence" value="ECO:0007669"/>
    <property type="project" value="TreeGrafter"/>
</dbReference>
<dbReference type="STRING" id="1679444.PYTT_0852"/>
<dbReference type="GO" id="GO:0051604">
    <property type="term" value="P:protein maturation"/>
    <property type="evidence" value="ECO:0007669"/>
    <property type="project" value="TreeGrafter"/>
</dbReference>
<dbReference type="NCBIfam" id="TIGR00075">
    <property type="entry name" value="hypD"/>
    <property type="match status" value="1"/>
</dbReference>
<evidence type="ECO:0000256" key="3">
    <source>
        <dbReference type="ARBA" id="ARBA00023004"/>
    </source>
</evidence>
<gene>
    <name evidence="4" type="ORF">PYTT_0852</name>
</gene>
<evidence type="ECO:0000313" key="5">
    <source>
        <dbReference type="Proteomes" id="UP000176204"/>
    </source>
</evidence>
<dbReference type="Pfam" id="PF01924">
    <property type="entry name" value="HypD"/>
    <property type="match status" value="1"/>
</dbReference>
<evidence type="ECO:0000256" key="1">
    <source>
        <dbReference type="ARBA" id="ARBA00007888"/>
    </source>
</evidence>
<dbReference type="PANTHER" id="PTHR30149">
    <property type="entry name" value="HYDROGENASE PROTEIN ASSEMBLY PROTEIN HYPD"/>
    <property type="match status" value="1"/>
</dbReference>
<dbReference type="InterPro" id="IPR002780">
    <property type="entry name" value="Hyd_form_HypD"/>
</dbReference>
<protein>
    <submittedName>
        <fullName evidence="4">Hypd: hydrogenase expression/formation protein hypd</fullName>
    </submittedName>
</protein>
<comment type="similarity">
    <text evidence="1">Belongs to the HypD family.</text>
</comment>
<reference evidence="5" key="1">
    <citation type="submission" date="2016-09" db="EMBL/GenBank/DDBJ databases">
        <authorList>
            <person name="Koehorst J."/>
        </authorList>
    </citation>
    <scope>NUCLEOTIDE SEQUENCE [LARGE SCALE GENOMIC DNA]</scope>
</reference>
<dbReference type="PIRSF" id="PIRSF005622">
    <property type="entry name" value="Hydrgn_mat_hypD"/>
    <property type="match status" value="1"/>
</dbReference>
<dbReference type="InterPro" id="IPR042243">
    <property type="entry name" value="HypD_1"/>
</dbReference>
<sequence length="372" mass="39520">MTPATAYRDTTRVRELIDEIRSTVTRPWKIMEVCGGQTHAIARYGIEKLLPESITLLHGPGCPVCVTPVSLIDRAVSIASEPGAILGSYGDMLRVPGTLGDLLGAKARGADIRLYYSPLDAVQTAADTPGKEIVFFAVGFETTAPATALAIKKAAAFGLKNFSIICAHVLAPPALAMLLGIPDARPDAFLAPGHVCAITGEGDYASICARHRVPIAVTGFEPVDLLEGIRDCILQLERGTSALTNPYRRVVRPQGNPAALGLMRETFIPVDREWRGIGSIPLGGMDLHPAYAHFDALHRWPENSAPAAPQTNICRAGDILKGILSPEACPAFGTACTPLTPLGAPMVSSEGACAACYRYRRTATEPLPPNHT</sequence>
<keyword evidence="5" id="KW-1185">Reference proteome</keyword>
<dbReference type="AlphaFoldDB" id="A0A1C7PH12"/>